<dbReference type="PANTHER" id="PTHR12169:SF6">
    <property type="entry name" value="AFG1-LIKE ATPASE"/>
    <property type="match status" value="1"/>
</dbReference>
<evidence type="ECO:0000256" key="3">
    <source>
        <dbReference type="ARBA" id="ARBA00022840"/>
    </source>
</evidence>
<dbReference type="FunCoup" id="A0A6L2Q1Q5">
    <property type="interactions" value="1916"/>
</dbReference>
<keyword evidence="5" id="KW-1185">Reference proteome</keyword>
<evidence type="ECO:0000256" key="1">
    <source>
        <dbReference type="ARBA" id="ARBA00010322"/>
    </source>
</evidence>
<dbReference type="EMBL" id="BLKM01000822">
    <property type="protein sequence ID" value="GFG38831.1"/>
    <property type="molecule type" value="Genomic_DNA"/>
</dbReference>
<evidence type="ECO:0000256" key="2">
    <source>
        <dbReference type="ARBA" id="ARBA00022741"/>
    </source>
</evidence>
<dbReference type="Proteomes" id="UP000502823">
    <property type="component" value="Unassembled WGS sequence"/>
</dbReference>
<keyword evidence="2" id="KW-0547">Nucleotide-binding</keyword>
<reference evidence="5" key="1">
    <citation type="submission" date="2020-01" db="EMBL/GenBank/DDBJ databases">
        <title>Draft genome sequence of the Termite Coptotermes fromosanus.</title>
        <authorList>
            <person name="Itakura S."/>
            <person name="Yosikawa Y."/>
            <person name="Umezawa K."/>
        </authorList>
    </citation>
    <scope>NUCLEOTIDE SEQUENCE [LARGE SCALE GENOMIC DNA]</scope>
</reference>
<name>A0A6L2Q1Q5_COPFO</name>
<evidence type="ECO:0000313" key="5">
    <source>
        <dbReference type="Proteomes" id="UP000502823"/>
    </source>
</evidence>
<dbReference type="OrthoDB" id="548867at2759"/>
<dbReference type="GO" id="GO:0005524">
    <property type="term" value="F:ATP binding"/>
    <property type="evidence" value="ECO:0007669"/>
    <property type="project" value="UniProtKB-KW"/>
</dbReference>
<keyword evidence="3" id="KW-0067">ATP-binding</keyword>
<dbReference type="NCBIfam" id="NF040713">
    <property type="entry name" value="ZapE"/>
    <property type="match status" value="1"/>
</dbReference>
<gene>
    <name evidence="4" type="ORF">Cfor_11244</name>
</gene>
<dbReference type="SUPFAM" id="SSF52540">
    <property type="entry name" value="P-loop containing nucleoside triphosphate hydrolases"/>
    <property type="match status" value="1"/>
</dbReference>
<evidence type="ECO:0000313" key="4">
    <source>
        <dbReference type="EMBL" id="GFG38831.1"/>
    </source>
</evidence>
<evidence type="ECO:0008006" key="6">
    <source>
        <dbReference type="Google" id="ProtNLM"/>
    </source>
</evidence>
<accession>A0A6L2Q1Q5</accession>
<dbReference type="AlphaFoldDB" id="A0A6L2Q1Q5"/>
<comment type="caution">
    <text evidence="4">The sequence shown here is derived from an EMBL/GenBank/DDBJ whole genome shotgun (WGS) entry which is preliminary data.</text>
</comment>
<proteinExistence type="inferred from homology"/>
<dbReference type="Gene3D" id="3.40.50.300">
    <property type="entry name" value="P-loop containing nucleotide triphosphate hydrolases"/>
    <property type="match status" value="1"/>
</dbReference>
<dbReference type="InParanoid" id="A0A6L2Q1Q5"/>
<dbReference type="FunFam" id="3.40.50.300:FF:003041">
    <property type="entry name" value="Predicted protein"/>
    <property type="match status" value="1"/>
</dbReference>
<dbReference type="InterPro" id="IPR005654">
    <property type="entry name" value="ATPase_AFG1-like"/>
</dbReference>
<dbReference type="PANTHER" id="PTHR12169">
    <property type="entry name" value="ATPASE N2B"/>
    <property type="match status" value="1"/>
</dbReference>
<dbReference type="InterPro" id="IPR027417">
    <property type="entry name" value="P-loop_NTPase"/>
</dbReference>
<sequence length="470" mass="53810">MARHPGAILHFCNGNLQHFNRIFLLTGKSVSCFLRVSCSAHQHASKTIFEEGAQKSPGQTCGPLAVLQEKIDNEELMHDVYQYRIAESLQRLYENIQGYTPPQYGLFSRYFKKVTKAPKGLYIYGAVGGGKTMLMDLFYNCCEVEGKCRVHFHSFMLDVHSRIHEVKKTVVRDRESTKPQPFDPIPPVARSISNNSWLICFDEFQVTDIGDAMILKRLFTELFHNGVVVVATSNRAPDDLYKNGLQRSNFVPFISVLKEHCEVACLDSGIDYRLKSLPGKNKSYFVKGECDTNQEMDKVFKYLCSLENDIIRPRTISIKGRDVSFSKTCGQVLDSTFSELCDRPLGASDYLQLSQAFHTVLIRDVPQMSLRIKSQARRFITLIDTLYDSKVRVVISSAMPHRQLFLTGQQEDFSDEQRKLMDDLDIQHGSENAGASIFTGHEEIFAFDRTVSRLSEMQTSDYWEQWERHR</sequence>
<comment type="similarity">
    <text evidence="1">Belongs to the AFG1 ATPase family.</text>
</comment>
<organism evidence="4 5">
    <name type="scientific">Coptotermes formosanus</name>
    <name type="common">Formosan subterranean termite</name>
    <dbReference type="NCBI Taxonomy" id="36987"/>
    <lineage>
        <taxon>Eukaryota</taxon>
        <taxon>Metazoa</taxon>
        <taxon>Ecdysozoa</taxon>
        <taxon>Arthropoda</taxon>
        <taxon>Hexapoda</taxon>
        <taxon>Insecta</taxon>
        <taxon>Pterygota</taxon>
        <taxon>Neoptera</taxon>
        <taxon>Polyneoptera</taxon>
        <taxon>Dictyoptera</taxon>
        <taxon>Blattodea</taxon>
        <taxon>Blattoidea</taxon>
        <taxon>Termitoidae</taxon>
        <taxon>Rhinotermitidae</taxon>
        <taxon>Coptotermes</taxon>
    </lineage>
</organism>
<dbReference type="GO" id="GO:0016887">
    <property type="term" value="F:ATP hydrolysis activity"/>
    <property type="evidence" value="ECO:0007669"/>
    <property type="project" value="InterPro"/>
</dbReference>
<dbReference type="GO" id="GO:0005739">
    <property type="term" value="C:mitochondrion"/>
    <property type="evidence" value="ECO:0007669"/>
    <property type="project" value="TreeGrafter"/>
</dbReference>
<protein>
    <recommendedName>
        <fullName evidence="6">ATPase N2B</fullName>
    </recommendedName>
</protein>
<dbReference type="Pfam" id="PF03969">
    <property type="entry name" value="AFG1_ATPase"/>
    <property type="match status" value="1"/>
</dbReference>